<keyword evidence="1" id="KW-0732">Signal</keyword>
<feature type="chain" id="PRO_5012246767" evidence="1">
    <location>
        <begin position="27"/>
        <end position="448"/>
    </location>
</feature>
<protein>
    <submittedName>
        <fullName evidence="3">Serine hydrolase</fullName>
    </submittedName>
</protein>
<dbReference type="InterPro" id="IPR012338">
    <property type="entry name" value="Beta-lactam/transpept-like"/>
</dbReference>
<dbReference type="InterPro" id="IPR001466">
    <property type="entry name" value="Beta-lactam-related"/>
</dbReference>
<dbReference type="GO" id="GO:0016787">
    <property type="term" value="F:hydrolase activity"/>
    <property type="evidence" value="ECO:0007669"/>
    <property type="project" value="UniProtKB-KW"/>
</dbReference>
<dbReference type="PANTHER" id="PTHR43283:SF3">
    <property type="entry name" value="BETA-LACTAMASE FAMILY PROTEIN (AFU_ORTHOLOGUE AFUA_5G07500)"/>
    <property type="match status" value="1"/>
</dbReference>
<evidence type="ECO:0000313" key="3">
    <source>
        <dbReference type="EMBL" id="PCJ18104.1"/>
    </source>
</evidence>
<dbReference type="SUPFAM" id="SSF56601">
    <property type="entry name" value="beta-lactamase/transpeptidase-like"/>
    <property type="match status" value="1"/>
</dbReference>
<feature type="signal peptide" evidence="1">
    <location>
        <begin position="1"/>
        <end position="26"/>
    </location>
</feature>
<organism evidence="3 4">
    <name type="scientific">SAR86 cluster bacterium</name>
    <dbReference type="NCBI Taxonomy" id="2030880"/>
    <lineage>
        <taxon>Bacteria</taxon>
        <taxon>Pseudomonadati</taxon>
        <taxon>Pseudomonadota</taxon>
        <taxon>Gammaproteobacteria</taxon>
        <taxon>SAR86 cluster</taxon>
    </lineage>
</organism>
<name>A0A2A5AFN9_9GAMM</name>
<dbReference type="Pfam" id="PF00144">
    <property type="entry name" value="Beta-lactamase"/>
    <property type="match status" value="1"/>
</dbReference>
<reference evidence="4" key="1">
    <citation type="submission" date="2017-08" db="EMBL/GenBank/DDBJ databases">
        <title>A dynamic microbial community with high functional redundancy inhabits the cold, oxic subseafloor aquifer.</title>
        <authorList>
            <person name="Tully B.J."/>
            <person name="Wheat C.G."/>
            <person name="Glazer B.T."/>
            <person name="Huber J.A."/>
        </authorList>
    </citation>
    <scope>NUCLEOTIDE SEQUENCE [LARGE SCALE GENOMIC DNA]</scope>
</reference>
<dbReference type="EMBL" id="NVVJ01000102">
    <property type="protein sequence ID" value="PCJ18104.1"/>
    <property type="molecule type" value="Genomic_DNA"/>
</dbReference>
<sequence>MTQQKSKFFTASVKSHFILAACVALAACSPASTVNESSQQISTSSAALQFAAPEEVGMDSARLDRVTQTMQGYVDDGLLAGVVTMVARDNKIVHFESVGFRDIEAEATMTNDALFRIYSMTKPITGVAMMILYEEGKFRLSDPVEKYIPEFANLQVAAGEDADGNLITEPQNHKMTIRELMSHSGGLSYGLFSQSKVDDMYNEVNVLDPDSNLQDMIDKLAALPLRQQPGSMWHYSVSVDVQGYLVEKLSGQGFGEFLEERIFEPLGMTDTDFYVPEEKASRFAQVYGYAPNGDLVAQEAFGGTNDYLVDQEFESGGGGLVSSTMDYMRFAQMVLNGGILDGERILAPLTVDIMHRNQLPKSVAGIGLGARGTTFGLDFAIIEDPVEAESYSKGEFYWGGAAGTWFWIDPVENLVFVGMIQQFGGAVPVPDVRGSSRRMVYQAIMVPK</sequence>
<proteinExistence type="predicted"/>
<dbReference type="PANTHER" id="PTHR43283">
    <property type="entry name" value="BETA-LACTAMASE-RELATED"/>
    <property type="match status" value="1"/>
</dbReference>
<evidence type="ECO:0000313" key="4">
    <source>
        <dbReference type="Proteomes" id="UP000218327"/>
    </source>
</evidence>
<evidence type="ECO:0000256" key="1">
    <source>
        <dbReference type="SAM" id="SignalP"/>
    </source>
</evidence>
<feature type="domain" description="Beta-lactamase-related" evidence="2">
    <location>
        <begin position="67"/>
        <end position="428"/>
    </location>
</feature>
<accession>A0A2A5AFN9</accession>
<dbReference type="AlphaFoldDB" id="A0A2A5AFN9"/>
<gene>
    <name evidence="3" type="ORF">COA96_17165</name>
</gene>
<keyword evidence="3" id="KW-0378">Hydrolase</keyword>
<dbReference type="InterPro" id="IPR050789">
    <property type="entry name" value="Diverse_Enzym_Activities"/>
</dbReference>
<comment type="caution">
    <text evidence="3">The sequence shown here is derived from an EMBL/GenBank/DDBJ whole genome shotgun (WGS) entry which is preliminary data.</text>
</comment>
<dbReference type="Proteomes" id="UP000218327">
    <property type="component" value="Unassembled WGS sequence"/>
</dbReference>
<dbReference type="PROSITE" id="PS51257">
    <property type="entry name" value="PROKAR_LIPOPROTEIN"/>
    <property type="match status" value="1"/>
</dbReference>
<evidence type="ECO:0000259" key="2">
    <source>
        <dbReference type="Pfam" id="PF00144"/>
    </source>
</evidence>
<dbReference type="Gene3D" id="3.40.710.10">
    <property type="entry name" value="DD-peptidase/beta-lactamase superfamily"/>
    <property type="match status" value="1"/>
</dbReference>